<reference evidence="2 3" key="1">
    <citation type="submission" date="2024-10" db="EMBL/GenBank/DDBJ databases">
        <title>The Natural Products Discovery Center: Release of the First 8490 Sequenced Strains for Exploring Actinobacteria Biosynthetic Diversity.</title>
        <authorList>
            <person name="Kalkreuter E."/>
            <person name="Kautsar S.A."/>
            <person name="Yang D."/>
            <person name="Bader C.D."/>
            <person name="Teijaro C.N."/>
            <person name="Fluegel L."/>
            <person name="Davis C.M."/>
            <person name="Simpson J.R."/>
            <person name="Lauterbach L."/>
            <person name="Steele A.D."/>
            <person name="Gui C."/>
            <person name="Meng S."/>
            <person name="Li G."/>
            <person name="Viehrig K."/>
            <person name="Ye F."/>
            <person name="Su P."/>
            <person name="Kiefer A.F."/>
            <person name="Nichols A."/>
            <person name="Cepeda A.J."/>
            <person name="Yan W."/>
            <person name="Fan B."/>
            <person name="Jiang Y."/>
            <person name="Adhikari A."/>
            <person name="Zheng C.-J."/>
            <person name="Schuster L."/>
            <person name="Cowan T.M."/>
            <person name="Smanski M.J."/>
            <person name="Chevrette M.G."/>
            <person name="De Carvalho L.P.S."/>
            <person name="Shen B."/>
        </authorList>
    </citation>
    <scope>NUCLEOTIDE SEQUENCE [LARGE SCALE GENOMIC DNA]</scope>
    <source>
        <strain evidence="2 3">NPDC049845</strain>
    </source>
</reference>
<evidence type="ECO:0008006" key="4">
    <source>
        <dbReference type="Google" id="ProtNLM"/>
    </source>
</evidence>
<keyword evidence="3" id="KW-1185">Reference proteome</keyword>
<accession>A0ABW7ZHU1</accession>
<evidence type="ECO:0000313" key="2">
    <source>
        <dbReference type="EMBL" id="MFI7262409.1"/>
    </source>
</evidence>
<dbReference type="EMBL" id="JBITLE010000003">
    <property type="protein sequence ID" value="MFI7262409.1"/>
    <property type="molecule type" value="Genomic_DNA"/>
</dbReference>
<dbReference type="RefSeq" id="WP_396764346.1">
    <property type="nucleotide sequence ID" value="NZ_JBITLA010000011.1"/>
</dbReference>
<evidence type="ECO:0000313" key="3">
    <source>
        <dbReference type="Proteomes" id="UP001612812"/>
    </source>
</evidence>
<sequence length="134" mass="14463">MRGGISRLAKRASRLMSVGLFAGALTAASGLAAATPAQASSAFGCNYPRVCFWVTGSPYNGNPPTASFQDTYYQTLGSRSRGAEWVLNTRNDDGAKIFYSNGDWVCIQPDELAYLEPYGYAVAIDIMDSPYCSY</sequence>
<name>A0ABW7ZHU1_9ACTN</name>
<feature type="signal peptide" evidence="1">
    <location>
        <begin position="1"/>
        <end position="39"/>
    </location>
</feature>
<feature type="chain" id="PRO_5046441763" description="Peptidase inhibitor family I36" evidence="1">
    <location>
        <begin position="40"/>
        <end position="134"/>
    </location>
</feature>
<comment type="caution">
    <text evidence="2">The sequence shown here is derived from an EMBL/GenBank/DDBJ whole genome shotgun (WGS) entry which is preliminary data.</text>
</comment>
<organism evidence="2 3">
    <name type="scientific">Micromonospora maritima</name>
    <dbReference type="NCBI Taxonomy" id="986711"/>
    <lineage>
        <taxon>Bacteria</taxon>
        <taxon>Bacillati</taxon>
        <taxon>Actinomycetota</taxon>
        <taxon>Actinomycetes</taxon>
        <taxon>Micromonosporales</taxon>
        <taxon>Micromonosporaceae</taxon>
        <taxon>Micromonospora</taxon>
    </lineage>
</organism>
<proteinExistence type="predicted"/>
<evidence type="ECO:0000256" key="1">
    <source>
        <dbReference type="SAM" id="SignalP"/>
    </source>
</evidence>
<dbReference type="Proteomes" id="UP001612812">
    <property type="component" value="Unassembled WGS sequence"/>
</dbReference>
<protein>
    <recommendedName>
        <fullName evidence="4">Peptidase inhibitor family I36</fullName>
    </recommendedName>
</protein>
<gene>
    <name evidence="2" type="ORF">ACIBP4_08945</name>
</gene>
<keyword evidence="1" id="KW-0732">Signal</keyword>